<name>A0A6P5LWQ6_PHACI</name>
<dbReference type="GO" id="GO:0005615">
    <property type="term" value="C:extracellular space"/>
    <property type="evidence" value="ECO:0007669"/>
    <property type="project" value="Ensembl"/>
</dbReference>
<dbReference type="GO" id="GO:0005886">
    <property type="term" value="C:plasma membrane"/>
    <property type="evidence" value="ECO:0007669"/>
    <property type="project" value="Ensembl"/>
</dbReference>
<evidence type="ECO:0000259" key="5">
    <source>
        <dbReference type="PROSITE" id="PS50076"/>
    </source>
</evidence>
<dbReference type="GeneID" id="110221424"/>
<dbReference type="OMA" id="WLDLWSK"/>
<dbReference type="InterPro" id="IPR036869">
    <property type="entry name" value="J_dom_sf"/>
</dbReference>
<dbReference type="InterPro" id="IPR001623">
    <property type="entry name" value="DnaJ_domain"/>
</dbReference>
<dbReference type="InterPro" id="IPR052594">
    <property type="entry name" value="J_domain-containing_protein"/>
</dbReference>
<feature type="compositionally biased region" description="Basic and acidic residues" evidence="4">
    <location>
        <begin position="195"/>
        <end position="215"/>
    </location>
</feature>
<dbReference type="SMART" id="SM00271">
    <property type="entry name" value="DnaJ"/>
    <property type="match status" value="1"/>
</dbReference>
<dbReference type="RefSeq" id="XP_020861673.1">
    <property type="nucleotide sequence ID" value="XM_021006014.1"/>
</dbReference>
<dbReference type="FunCoup" id="A0A6P5LWQ6">
    <property type="interactions" value="1750"/>
</dbReference>
<dbReference type="Gene3D" id="1.10.287.110">
    <property type="entry name" value="DnaJ domain"/>
    <property type="match status" value="1"/>
</dbReference>
<dbReference type="GO" id="GO:0005654">
    <property type="term" value="C:nucleoplasm"/>
    <property type="evidence" value="ECO:0007669"/>
    <property type="project" value="Ensembl"/>
</dbReference>
<protein>
    <recommendedName>
        <fullName evidence="3">DnaJ homolog subfamily C member 9</fullName>
    </recommendedName>
</protein>
<dbReference type="GO" id="GO:0031072">
    <property type="term" value="F:heat shock protein binding"/>
    <property type="evidence" value="ECO:0007669"/>
    <property type="project" value="Ensembl"/>
</dbReference>
<dbReference type="PROSITE" id="PS00636">
    <property type="entry name" value="DNAJ_1"/>
    <property type="match status" value="1"/>
</dbReference>
<evidence type="ECO:0000256" key="2">
    <source>
        <dbReference type="ARBA" id="ARBA00054761"/>
    </source>
</evidence>
<dbReference type="GO" id="GO:0101031">
    <property type="term" value="C:protein folding chaperone complex"/>
    <property type="evidence" value="ECO:0007669"/>
    <property type="project" value="Ensembl"/>
</dbReference>
<dbReference type="Proteomes" id="UP000515140">
    <property type="component" value="Unplaced"/>
</dbReference>
<evidence type="ECO:0000256" key="1">
    <source>
        <dbReference type="ARBA" id="ARBA00022553"/>
    </source>
</evidence>
<dbReference type="GO" id="GO:0005829">
    <property type="term" value="C:cytosol"/>
    <property type="evidence" value="ECO:0007669"/>
    <property type="project" value="Ensembl"/>
</dbReference>
<dbReference type="GO" id="GO:0042393">
    <property type="term" value="F:histone binding"/>
    <property type="evidence" value="ECO:0007669"/>
    <property type="project" value="Ensembl"/>
</dbReference>
<proteinExistence type="predicted"/>
<organism evidence="6 7">
    <name type="scientific">Phascolarctos cinereus</name>
    <name type="common">Koala</name>
    <dbReference type="NCBI Taxonomy" id="38626"/>
    <lineage>
        <taxon>Eukaryota</taxon>
        <taxon>Metazoa</taxon>
        <taxon>Chordata</taxon>
        <taxon>Craniata</taxon>
        <taxon>Vertebrata</taxon>
        <taxon>Euteleostomi</taxon>
        <taxon>Mammalia</taxon>
        <taxon>Metatheria</taxon>
        <taxon>Diprotodontia</taxon>
        <taxon>Phascolarctidae</taxon>
        <taxon>Phascolarctos</taxon>
    </lineage>
</organism>
<dbReference type="GO" id="GO:0006334">
    <property type="term" value="P:nucleosome assembly"/>
    <property type="evidence" value="ECO:0007669"/>
    <property type="project" value="Ensembl"/>
</dbReference>
<dbReference type="PANTHER" id="PTHR44144">
    <property type="entry name" value="DNAJ HOMOLOG SUBFAMILY C MEMBER 9"/>
    <property type="match status" value="1"/>
</dbReference>
<dbReference type="PROSITE" id="PS50076">
    <property type="entry name" value="DNAJ_2"/>
    <property type="match status" value="1"/>
</dbReference>
<dbReference type="SUPFAM" id="SSF46565">
    <property type="entry name" value="Chaperone J-domain"/>
    <property type="match status" value="1"/>
</dbReference>
<keyword evidence="1" id="KW-0597">Phosphoprotein</keyword>
<dbReference type="CTD" id="23234"/>
<sequence length="253" mass="29475">MGLLECCREEFGTADLYEVLRVRRKASESEIRRGYHKVSLRVHPDRVGEAGQEKATRQFQILGQVYAVLSDPAKRAVYNEQGTVDEESDVLSQDRDWAAYWRLLFQKITVEDIKTFEEKYIGSEEELADIKQACVDFRGDMDQIMDSLLCAKYTDEPRIRNIIQEAIESGELLPYKAFLMESDEKMNARKMRAEREAREAEKTRRELGLGDKPSDLKALIQSRQKDREKEMDSFLAQMEAKYCHTSKKRKKDN</sequence>
<dbReference type="CDD" id="cd06257">
    <property type="entry name" value="DnaJ"/>
    <property type="match status" value="1"/>
</dbReference>
<dbReference type="GO" id="GO:0051087">
    <property type="term" value="F:protein-folding chaperone binding"/>
    <property type="evidence" value="ECO:0007669"/>
    <property type="project" value="Ensembl"/>
</dbReference>
<evidence type="ECO:0000313" key="7">
    <source>
        <dbReference type="RefSeq" id="XP_020861673.1"/>
    </source>
</evidence>
<comment type="function">
    <text evidence="2">Acts as a dual histone chaperone and heat shock co-chaperone. As a histone chaperone, forms a co-chaperone complex with MCM2 and histone H3-H4 heterodimers; and may thereby assist MCM2 in histone H3-H4 heterodimer recognition and facilitate the assembly of histones into nucleosomes. May also act as a histone co-chaperone together with TONSL. May recruit histone chaperones ASF1A, NASP and SPT2 to histone H3-H4 heterodimers. Also plays a role as co-chaperone of the HSP70 family of molecular chaperone proteins, such as HSPA1A, HSPA1B and HSPA8. As a co-chaperone, may play a role in the recruitment of HSP70-type molecular chaperone machinery to histone H3-H4 substrates, thereby maintaining the histone structural integrity. Exhibits activity to assemble histones onto DNA in vitro.</text>
</comment>
<feature type="domain" description="J" evidence="5">
    <location>
        <begin position="15"/>
        <end position="82"/>
    </location>
</feature>
<dbReference type="InParanoid" id="A0A6P5LWQ6"/>
<feature type="compositionally biased region" description="Basic and acidic residues" evidence="4">
    <location>
        <begin position="223"/>
        <end position="232"/>
    </location>
</feature>
<keyword evidence="6" id="KW-1185">Reference proteome</keyword>
<dbReference type="InterPro" id="IPR018253">
    <property type="entry name" value="DnaJ_domain_CS"/>
</dbReference>
<evidence type="ECO:0000256" key="4">
    <source>
        <dbReference type="SAM" id="MobiDB-lite"/>
    </source>
</evidence>
<dbReference type="InterPro" id="IPR056453">
    <property type="entry name" value="HTH_DNAJC9"/>
</dbReference>
<evidence type="ECO:0000313" key="6">
    <source>
        <dbReference type="Proteomes" id="UP000515140"/>
    </source>
</evidence>
<dbReference type="Pfam" id="PF23302">
    <property type="entry name" value="HTH_DNAJC9"/>
    <property type="match status" value="1"/>
</dbReference>
<dbReference type="AlphaFoldDB" id="A0A6P5LWQ6"/>
<accession>A0A6P5LWQ6</accession>
<gene>
    <name evidence="7" type="primary">DNAJC9</name>
</gene>
<dbReference type="FunFam" id="1.10.287.110:FF:000035">
    <property type="entry name" value="DnaJ homolog subfamily C member 9"/>
    <property type="match status" value="1"/>
</dbReference>
<dbReference type="PRINTS" id="PR00625">
    <property type="entry name" value="JDOMAIN"/>
</dbReference>
<reference evidence="7" key="1">
    <citation type="submission" date="2025-08" db="UniProtKB">
        <authorList>
            <consortium name="RefSeq"/>
        </authorList>
    </citation>
    <scope>IDENTIFICATION</scope>
    <source>
        <tissue evidence="7">Spleen</tissue>
    </source>
</reference>
<dbReference type="PANTHER" id="PTHR44144:SF1">
    <property type="entry name" value="DNAJ HOMOLOG SUBFAMILY C MEMBER 9"/>
    <property type="match status" value="1"/>
</dbReference>
<feature type="region of interest" description="Disordered" evidence="4">
    <location>
        <begin position="195"/>
        <end position="232"/>
    </location>
</feature>
<evidence type="ECO:0000256" key="3">
    <source>
        <dbReference type="ARBA" id="ARBA00071610"/>
    </source>
</evidence>
<dbReference type="KEGG" id="pcw:110221424"/>
<dbReference type="Pfam" id="PF00226">
    <property type="entry name" value="DnaJ"/>
    <property type="match status" value="1"/>
</dbReference>